<gene>
    <name evidence="1" type="ORF">NKI36_05245</name>
</gene>
<proteinExistence type="predicted"/>
<reference evidence="1 2" key="1">
    <citation type="journal article" date="2024" name="Proc. Natl. Acad. Sci. U.S.A.">
        <title>The evolutionary genomics of adaptation to stress in wild rhizobium bacteria.</title>
        <authorList>
            <person name="Kehlet-Delgado H."/>
            <person name="Montoya A.P."/>
            <person name="Jensen K.T."/>
            <person name="Wendlandt C.E."/>
            <person name="Dexheimer C."/>
            <person name="Roberts M."/>
            <person name="Torres Martinez L."/>
            <person name="Friesen M.L."/>
            <person name="Griffitts J.S."/>
            <person name="Porter S.S."/>
        </authorList>
    </citation>
    <scope>NUCLEOTIDE SEQUENCE [LARGE SCALE GENOMIC DNA]</scope>
    <source>
        <strain evidence="1 2">M0641</strain>
    </source>
</reference>
<sequence>MRRETLLGAVTAVNLILFAATGLMQILPAEAQVGAGILRGSGLEIVDGEGRLRSSISILPAAAGEAETVLFRLIPPNGQPSVKIAASTASAGLSFVGGDDVSYVILEADGPKTRLKMVEPEGREKLIAP</sequence>
<keyword evidence="2" id="KW-1185">Reference proteome</keyword>
<accession>A0ABV1YUN2</accession>
<comment type="caution">
    <text evidence="1">The sequence shown here is derived from an EMBL/GenBank/DDBJ whole genome shotgun (WGS) entry which is preliminary data.</text>
</comment>
<evidence type="ECO:0000313" key="2">
    <source>
        <dbReference type="Proteomes" id="UP001433071"/>
    </source>
</evidence>
<organism evidence="1 2">
    <name type="scientific">Mesorhizobium caraganae</name>
    <dbReference type="NCBI Taxonomy" id="483206"/>
    <lineage>
        <taxon>Bacteria</taxon>
        <taxon>Pseudomonadati</taxon>
        <taxon>Pseudomonadota</taxon>
        <taxon>Alphaproteobacteria</taxon>
        <taxon>Hyphomicrobiales</taxon>
        <taxon>Phyllobacteriaceae</taxon>
        <taxon>Mesorhizobium</taxon>
    </lineage>
</organism>
<dbReference type="Proteomes" id="UP001433071">
    <property type="component" value="Unassembled WGS sequence"/>
</dbReference>
<dbReference type="EMBL" id="JAMYQB010000003">
    <property type="protein sequence ID" value="MER9403453.1"/>
    <property type="molecule type" value="Genomic_DNA"/>
</dbReference>
<name>A0ABV1YUN2_9HYPH</name>
<dbReference type="RefSeq" id="WP_352556602.1">
    <property type="nucleotide sequence ID" value="NZ_JAMYQB010000003.1"/>
</dbReference>
<evidence type="ECO:0000313" key="1">
    <source>
        <dbReference type="EMBL" id="MER9403453.1"/>
    </source>
</evidence>
<protein>
    <submittedName>
        <fullName evidence="1">Uncharacterized protein</fullName>
    </submittedName>
</protein>